<proteinExistence type="inferred from homology"/>
<keyword evidence="7" id="KW-0007">Acetylation</keyword>
<keyword evidence="11" id="KW-0812">Transmembrane</keyword>
<feature type="transmembrane region" description="Helical" evidence="11">
    <location>
        <begin position="291"/>
        <end position="313"/>
    </location>
</feature>
<evidence type="ECO:0000256" key="6">
    <source>
        <dbReference type="ARBA" id="ARBA00022927"/>
    </source>
</evidence>
<dbReference type="Gene3D" id="1.20.58.70">
    <property type="match status" value="1"/>
</dbReference>
<dbReference type="FunFam" id="1.20.5.110:FF:000008">
    <property type="entry name" value="Syntaxin 132"/>
    <property type="match status" value="1"/>
</dbReference>
<comment type="similarity">
    <text evidence="1">Belongs to the protease inhibitor I13 (potato type I serine protease inhibitor) family.</text>
</comment>
<evidence type="ECO:0000256" key="7">
    <source>
        <dbReference type="ARBA" id="ARBA00022990"/>
    </source>
</evidence>
<dbReference type="EMBL" id="JBCNJP010000014">
    <property type="protein sequence ID" value="KAK9068187.1"/>
    <property type="molecule type" value="Genomic_DNA"/>
</dbReference>
<dbReference type="GO" id="GO:0005886">
    <property type="term" value="C:plasma membrane"/>
    <property type="evidence" value="ECO:0007669"/>
    <property type="project" value="TreeGrafter"/>
</dbReference>
<feature type="coiled-coil region" evidence="10">
    <location>
        <begin position="140"/>
        <end position="167"/>
    </location>
</feature>
<dbReference type="InterPro" id="IPR006012">
    <property type="entry name" value="Syntaxin/epimorphin_CS"/>
</dbReference>
<dbReference type="GO" id="GO:0009611">
    <property type="term" value="P:response to wounding"/>
    <property type="evidence" value="ECO:0007669"/>
    <property type="project" value="InterPro"/>
</dbReference>
<keyword evidence="3" id="KW-0813">Transport</keyword>
<keyword evidence="6" id="KW-0653">Protein transport</keyword>
<dbReference type="Pfam" id="PF00804">
    <property type="entry name" value="Syntaxin"/>
    <property type="match status" value="1"/>
</dbReference>
<keyword evidence="11" id="KW-0472">Membrane</keyword>
<dbReference type="FunFam" id="1.20.58.70:FF:000003">
    <property type="entry name" value="Qa-SNARE, Sso1/Syntaxin1-type, SYP12A-group"/>
    <property type="match status" value="1"/>
</dbReference>
<keyword evidence="4" id="KW-0646">Protease inhibitor</keyword>
<dbReference type="SUPFAM" id="SSF47661">
    <property type="entry name" value="t-snare proteins"/>
    <property type="match status" value="1"/>
</dbReference>
<protein>
    <recommendedName>
        <fullName evidence="12">t-SNARE coiled-coil homology domain-containing protein</fullName>
    </recommendedName>
</protein>
<evidence type="ECO:0000256" key="5">
    <source>
        <dbReference type="ARBA" id="ARBA00022900"/>
    </source>
</evidence>
<evidence type="ECO:0000259" key="12">
    <source>
        <dbReference type="PROSITE" id="PS50192"/>
    </source>
</evidence>
<dbReference type="GO" id="GO:0012505">
    <property type="term" value="C:endomembrane system"/>
    <property type="evidence" value="ECO:0007669"/>
    <property type="project" value="TreeGrafter"/>
</dbReference>
<comment type="similarity">
    <text evidence="2 9">Belongs to the syntaxin family.</text>
</comment>
<dbReference type="GO" id="GO:0006886">
    <property type="term" value="P:intracellular protein transport"/>
    <property type="evidence" value="ECO:0007669"/>
    <property type="project" value="InterPro"/>
</dbReference>
<dbReference type="PROSITE" id="PS50192">
    <property type="entry name" value="T_SNARE"/>
    <property type="match status" value="1"/>
</dbReference>
<dbReference type="Proteomes" id="UP001408789">
    <property type="component" value="Unassembled WGS sequence"/>
</dbReference>
<dbReference type="SMART" id="SM00397">
    <property type="entry name" value="t_SNARE"/>
    <property type="match status" value="1"/>
</dbReference>
<dbReference type="SUPFAM" id="SSF54654">
    <property type="entry name" value="CI-2 family of serine protease inhibitors"/>
    <property type="match status" value="1"/>
</dbReference>
<evidence type="ECO:0000313" key="14">
    <source>
        <dbReference type="Proteomes" id="UP001408789"/>
    </source>
</evidence>
<dbReference type="Pfam" id="PF00280">
    <property type="entry name" value="potato_inhibit"/>
    <property type="match status" value="1"/>
</dbReference>
<dbReference type="Gene3D" id="3.30.10.10">
    <property type="entry name" value="Trypsin Inhibitor V, subunit A"/>
    <property type="match status" value="1"/>
</dbReference>
<dbReference type="InterPro" id="IPR045242">
    <property type="entry name" value="Syntaxin"/>
</dbReference>
<keyword evidence="5" id="KW-0722">Serine protease inhibitor</keyword>
<dbReference type="PRINTS" id="PR00292">
    <property type="entry name" value="POTATOINHBTR"/>
</dbReference>
<dbReference type="GO" id="GO:0048278">
    <property type="term" value="P:vesicle docking"/>
    <property type="evidence" value="ECO:0007669"/>
    <property type="project" value="TreeGrafter"/>
</dbReference>
<evidence type="ECO:0000256" key="2">
    <source>
        <dbReference type="ARBA" id="ARBA00009063"/>
    </source>
</evidence>
<dbReference type="GO" id="GO:0004867">
    <property type="term" value="F:serine-type endopeptidase inhibitor activity"/>
    <property type="evidence" value="ECO:0007669"/>
    <property type="project" value="UniProtKB-KW"/>
</dbReference>
<evidence type="ECO:0000256" key="4">
    <source>
        <dbReference type="ARBA" id="ARBA00022690"/>
    </source>
</evidence>
<dbReference type="PANTHER" id="PTHR19957">
    <property type="entry name" value="SYNTAXIN"/>
    <property type="match status" value="1"/>
</dbReference>
<dbReference type="PANTHER" id="PTHR19957:SF251">
    <property type="entry name" value="SYNTAXIN-RELATED PROTEIN KNOLLE"/>
    <property type="match status" value="1"/>
</dbReference>
<evidence type="ECO:0000256" key="3">
    <source>
        <dbReference type="ARBA" id="ARBA00022448"/>
    </source>
</evidence>
<dbReference type="GO" id="GO:0031201">
    <property type="term" value="C:SNARE complex"/>
    <property type="evidence" value="ECO:0007669"/>
    <property type="project" value="TreeGrafter"/>
</dbReference>
<comment type="caution">
    <text evidence="13">The sequence shown here is derived from an EMBL/GenBank/DDBJ whole genome shotgun (WGS) entry which is preliminary data.</text>
</comment>
<evidence type="ECO:0000256" key="9">
    <source>
        <dbReference type="RuleBase" id="RU003858"/>
    </source>
</evidence>
<dbReference type="InterPro" id="IPR006011">
    <property type="entry name" value="Syntaxin_N"/>
</dbReference>
<dbReference type="SMART" id="SM00503">
    <property type="entry name" value="SynN"/>
    <property type="match status" value="1"/>
</dbReference>
<dbReference type="AlphaFoldDB" id="A0AAP0H1D9"/>
<reference evidence="13 14" key="1">
    <citation type="submission" date="2024-04" db="EMBL/GenBank/DDBJ databases">
        <title>The reference genome of an endangered Asteraceae, Deinandra increscens subsp. villosa, native to the Central Coast of California.</title>
        <authorList>
            <person name="Guilliams M."/>
            <person name="Hasenstab-Lehman K."/>
            <person name="Meyer R."/>
            <person name="Mcevoy S."/>
        </authorList>
    </citation>
    <scope>NUCLEOTIDE SEQUENCE [LARGE SCALE GENOMIC DNA]</scope>
    <source>
        <tissue evidence="13">Leaf</tissue>
    </source>
</reference>
<evidence type="ECO:0000256" key="8">
    <source>
        <dbReference type="ARBA" id="ARBA00023054"/>
    </source>
</evidence>
<dbReference type="Gene3D" id="1.20.5.110">
    <property type="match status" value="1"/>
</dbReference>
<dbReference type="InterPro" id="IPR036354">
    <property type="entry name" value="Prot_inh_pot1_sf"/>
</dbReference>
<dbReference type="CDD" id="cd15848">
    <property type="entry name" value="SNARE_syntaxin1-like"/>
    <property type="match status" value="1"/>
</dbReference>
<dbReference type="PROSITE" id="PS00914">
    <property type="entry name" value="SYNTAXIN"/>
    <property type="match status" value="1"/>
</dbReference>
<keyword evidence="8 10" id="KW-0175">Coiled coil</keyword>
<dbReference type="GO" id="GO:0006906">
    <property type="term" value="P:vesicle fusion"/>
    <property type="evidence" value="ECO:0007669"/>
    <property type="project" value="TreeGrafter"/>
</dbReference>
<dbReference type="CDD" id="cd00179">
    <property type="entry name" value="SynN"/>
    <property type="match status" value="1"/>
</dbReference>
<dbReference type="GO" id="GO:0006887">
    <property type="term" value="P:exocytosis"/>
    <property type="evidence" value="ECO:0007669"/>
    <property type="project" value="TreeGrafter"/>
</dbReference>
<evidence type="ECO:0000313" key="13">
    <source>
        <dbReference type="EMBL" id="KAK9068187.1"/>
    </source>
</evidence>
<dbReference type="Pfam" id="PF05739">
    <property type="entry name" value="SNARE"/>
    <property type="match status" value="1"/>
</dbReference>
<name>A0AAP0H1D9_9ASTR</name>
<dbReference type="InterPro" id="IPR000727">
    <property type="entry name" value="T_SNARE_dom"/>
</dbReference>
<organism evidence="13 14">
    <name type="scientific">Deinandra increscens subsp. villosa</name>
    <dbReference type="NCBI Taxonomy" id="3103831"/>
    <lineage>
        <taxon>Eukaryota</taxon>
        <taxon>Viridiplantae</taxon>
        <taxon>Streptophyta</taxon>
        <taxon>Embryophyta</taxon>
        <taxon>Tracheophyta</taxon>
        <taxon>Spermatophyta</taxon>
        <taxon>Magnoliopsida</taxon>
        <taxon>eudicotyledons</taxon>
        <taxon>Gunneridae</taxon>
        <taxon>Pentapetalae</taxon>
        <taxon>asterids</taxon>
        <taxon>campanulids</taxon>
        <taxon>Asterales</taxon>
        <taxon>Asteraceae</taxon>
        <taxon>Asteroideae</taxon>
        <taxon>Heliantheae alliance</taxon>
        <taxon>Madieae</taxon>
        <taxon>Madiinae</taxon>
        <taxon>Deinandra</taxon>
    </lineage>
</organism>
<dbReference type="InterPro" id="IPR000864">
    <property type="entry name" value="Prot_inh_pot1"/>
</dbReference>
<accession>A0AAP0H1D9</accession>
<gene>
    <name evidence="13" type="ORF">SSX86_012298</name>
</gene>
<keyword evidence="11" id="KW-1133">Transmembrane helix</keyword>
<feature type="domain" description="T-SNARE coiled-coil homology" evidence="12">
    <location>
        <begin position="219"/>
        <end position="281"/>
    </location>
</feature>
<sequence>MNDLMTKSFTSYVDLKKASMKDLDLEAALDHELQMQTIQQPDHNLTSFLHEAELVKQEMNSIRETLAHLESANQESRSLHNPDLLKSNRRRINGDVVNVLKKARTIKARLEEMDRANAESRRLSGCKQGTPVDRTRTAVANGLRKKLKELMMDFQELRQRMMSEYKETVGRRYFTVTGEQPSEEVIEKIISSGTDGQGGEEFMSKAIQEHGRGKVLETVVEIQDRHDAAKEIETSLLELHQVFLDMAVMVEAQGEKMDDIEHHVMNAAHYVNDGAKNLKSAKGYQKQSRKCMCIGIVILLIIILVILIPVVTMGHFGDFPYFKSYYDVQLCFFFLIVVEGKKSWPELVGVSGQVATNIIERENQAVYTTIVAEGSFVTADIQCDRVRVFVDRNNIVKNVPKLG</sequence>
<dbReference type="InterPro" id="IPR010989">
    <property type="entry name" value="SNARE"/>
</dbReference>
<dbReference type="GO" id="GO:0000149">
    <property type="term" value="F:SNARE binding"/>
    <property type="evidence" value="ECO:0007669"/>
    <property type="project" value="TreeGrafter"/>
</dbReference>
<evidence type="ECO:0000256" key="11">
    <source>
        <dbReference type="SAM" id="Phobius"/>
    </source>
</evidence>
<evidence type="ECO:0000256" key="1">
    <source>
        <dbReference type="ARBA" id="ARBA00008210"/>
    </source>
</evidence>
<keyword evidence="14" id="KW-1185">Reference proteome</keyword>
<dbReference type="PROSITE" id="PS00285">
    <property type="entry name" value="POTATO_INHIBITOR"/>
    <property type="match status" value="1"/>
</dbReference>
<evidence type="ECO:0000256" key="10">
    <source>
        <dbReference type="SAM" id="Coils"/>
    </source>
</evidence>
<dbReference type="GO" id="GO:0005484">
    <property type="term" value="F:SNAP receptor activity"/>
    <property type="evidence" value="ECO:0007669"/>
    <property type="project" value="InterPro"/>
</dbReference>